<dbReference type="PANTHER" id="PTHR30204">
    <property type="entry name" value="REDOX-CYCLING DRUG-SENSING TRANSCRIPTIONAL ACTIVATOR SOXR"/>
    <property type="match status" value="1"/>
</dbReference>
<evidence type="ECO:0000313" key="2">
    <source>
        <dbReference type="Proteomes" id="UP000595446"/>
    </source>
</evidence>
<dbReference type="GO" id="GO:0003677">
    <property type="term" value="F:DNA binding"/>
    <property type="evidence" value="ECO:0007669"/>
    <property type="project" value="InterPro"/>
</dbReference>
<keyword evidence="2" id="KW-1185">Reference proteome</keyword>
<reference evidence="1 2" key="1">
    <citation type="submission" date="2020-12" db="EMBL/GenBank/DDBJ databases">
        <title>Complete genome sequence of Mycobacterium heckeshornense JCM 15655T, closely related to a pathogenic non-tuberculous mycobacterial species Mycobacterium xenopi.</title>
        <authorList>
            <person name="Yoshida M."/>
            <person name="Fukano H."/>
            <person name="Asakura T."/>
            <person name="Suzuki M."/>
            <person name="Hoshino Y."/>
        </authorList>
    </citation>
    <scope>NUCLEOTIDE SEQUENCE [LARGE SCALE GENOMIC DNA]</scope>
    <source>
        <strain evidence="1 2">JCM 15655</strain>
    </source>
</reference>
<evidence type="ECO:0000313" key="1">
    <source>
        <dbReference type="EMBL" id="BCO33949.1"/>
    </source>
</evidence>
<dbReference type="CDD" id="cd04770">
    <property type="entry name" value="HTH_HMRTR"/>
    <property type="match status" value="1"/>
</dbReference>
<dbReference type="PROSITE" id="PS50937">
    <property type="entry name" value="HTH_MERR_2"/>
    <property type="match status" value="1"/>
</dbReference>
<dbReference type="PRINTS" id="PR00040">
    <property type="entry name" value="HTHMERR"/>
</dbReference>
<dbReference type="InterPro" id="IPR000551">
    <property type="entry name" value="MerR-type_HTH_dom"/>
</dbReference>
<proteinExistence type="predicted"/>
<dbReference type="InterPro" id="IPR009061">
    <property type="entry name" value="DNA-bd_dom_put_sf"/>
</dbReference>
<dbReference type="Pfam" id="PF00376">
    <property type="entry name" value="MerR"/>
    <property type="match status" value="1"/>
</dbReference>
<dbReference type="PROSITE" id="PS00552">
    <property type="entry name" value="HTH_MERR_1"/>
    <property type="match status" value="1"/>
</dbReference>
<dbReference type="Proteomes" id="UP000595446">
    <property type="component" value="Chromosome"/>
</dbReference>
<dbReference type="PANTHER" id="PTHR30204:SF94">
    <property type="entry name" value="HEAVY METAL-DEPENDENT TRANSCRIPTIONAL REGULATOR HI_0293-RELATED"/>
    <property type="match status" value="1"/>
</dbReference>
<dbReference type="Gene3D" id="1.10.1660.10">
    <property type="match status" value="1"/>
</dbReference>
<organism evidence="1 2">
    <name type="scientific">Mycobacterium heckeshornense</name>
    <dbReference type="NCBI Taxonomy" id="110505"/>
    <lineage>
        <taxon>Bacteria</taxon>
        <taxon>Bacillati</taxon>
        <taxon>Actinomycetota</taxon>
        <taxon>Actinomycetes</taxon>
        <taxon>Mycobacteriales</taxon>
        <taxon>Mycobacteriaceae</taxon>
        <taxon>Mycobacterium</taxon>
    </lineage>
</organism>
<dbReference type="GO" id="GO:0003700">
    <property type="term" value="F:DNA-binding transcription factor activity"/>
    <property type="evidence" value="ECO:0007669"/>
    <property type="project" value="InterPro"/>
</dbReference>
<protein>
    <submittedName>
        <fullName evidence="1">Hg(II)-responsive transcriptional regulator</fullName>
    </submittedName>
</protein>
<dbReference type="InterPro" id="IPR015358">
    <property type="entry name" value="Tscrpt_reg_MerR_DNA-bd"/>
</dbReference>
<accession>A0A2G8BF97</accession>
<dbReference type="AlphaFoldDB" id="A0A2G8BF97"/>
<name>A0A2G8BF97_9MYCO</name>
<dbReference type="RefSeq" id="WP_071700590.1">
    <property type="nucleotide sequence ID" value="NZ_AP024237.1"/>
</dbReference>
<dbReference type="SUPFAM" id="SSF46955">
    <property type="entry name" value="Putative DNA-binding domain"/>
    <property type="match status" value="1"/>
</dbReference>
<sequence length="141" mass="15708">MKTSEVAAQARVNTQTLRYYERRGLLPEPERTQSGYRVYRPDAVRVVRFVKRAQQLGFSLADIEELLHLADGGPDACEDAQAMASGRIAELQHRIDELTAMRDALAQLVDSCRQPRVKRNCPLLHAIESAAGTSTGNQESQ</sequence>
<dbReference type="EMBL" id="AP024237">
    <property type="protein sequence ID" value="BCO33949.1"/>
    <property type="molecule type" value="Genomic_DNA"/>
</dbReference>
<gene>
    <name evidence="1" type="primary">merR-2</name>
    <name evidence="1" type="ORF">MHEC_03820</name>
</gene>
<dbReference type="Pfam" id="PF09278">
    <property type="entry name" value="MerR-DNA-bind"/>
    <property type="match status" value="1"/>
</dbReference>
<dbReference type="SMART" id="SM00422">
    <property type="entry name" value="HTH_MERR"/>
    <property type="match status" value="1"/>
</dbReference>
<dbReference type="InterPro" id="IPR047057">
    <property type="entry name" value="MerR_fam"/>
</dbReference>